<keyword evidence="2" id="KW-1185">Reference proteome</keyword>
<evidence type="ECO:0000313" key="2">
    <source>
        <dbReference type="Proteomes" id="UP000067626"/>
    </source>
</evidence>
<organism evidence="1 2">
    <name type="scientific">Chondromyces crocatus</name>
    <dbReference type="NCBI Taxonomy" id="52"/>
    <lineage>
        <taxon>Bacteria</taxon>
        <taxon>Pseudomonadati</taxon>
        <taxon>Myxococcota</taxon>
        <taxon>Polyangia</taxon>
        <taxon>Polyangiales</taxon>
        <taxon>Polyangiaceae</taxon>
        <taxon>Chondromyces</taxon>
    </lineage>
</organism>
<dbReference type="AlphaFoldDB" id="A0A0K1EF07"/>
<dbReference type="STRING" id="52.CMC5_032950"/>
<name>A0A0K1EF07_CHOCO</name>
<dbReference type="KEGG" id="ccro:CMC5_032950"/>
<reference evidence="1 2" key="1">
    <citation type="submission" date="2015-07" db="EMBL/GenBank/DDBJ databases">
        <title>Genome analysis of myxobacterium Chondromyces crocatus Cm c5 reveals a high potential for natural compound synthesis and the genetic basis for the loss of fruiting body formation.</title>
        <authorList>
            <person name="Zaburannyi N."/>
            <person name="Bunk B."/>
            <person name="Maier J."/>
            <person name="Overmann J."/>
            <person name="Mueller R."/>
        </authorList>
    </citation>
    <scope>NUCLEOTIDE SEQUENCE [LARGE SCALE GENOMIC DNA]</scope>
    <source>
        <strain evidence="1 2">Cm c5</strain>
    </source>
</reference>
<accession>A0A0K1EF07</accession>
<sequence length="116" mass="11690">MIDPRYLRQALLPEVGSEGQALLASATAAILEPGAGSAEDRLTHEVAERYARGAGFGALTPGAIDRDALAPPELVTSPEAAAVLAGARAALAAVRAALFASARVADHSHPAPEEGA</sequence>
<dbReference type="Proteomes" id="UP000067626">
    <property type="component" value="Chromosome"/>
</dbReference>
<dbReference type="RefSeq" id="WP_050431283.1">
    <property type="nucleotide sequence ID" value="NZ_CP012159.1"/>
</dbReference>
<proteinExistence type="predicted"/>
<dbReference type="EMBL" id="CP012159">
    <property type="protein sequence ID" value="AKT39148.1"/>
    <property type="molecule type" value="Genomic_DNA"/>
</dbReference>
<dbReference type="OrthoDB" id="5525615at2"/>
<evidence type="ECO:0000313" key="1">
    <source>
        <dbReference type="EMBL" id="AKT39148.1"/>
    </source>
</evidence>
<protein>
    <submittedName>
        <fullName evidence="1">Thiamine biosynthesis protein ThiF</fullName>
    </submittedName>
</protein>
<gene>
    <name evidence="1" type="primary">thiF</name>
    <name evidence="1" type="ORF">CMC5_032950</name>
</gene>